<sequence length="309" mass="31244">MRTDPHPREDHDVDDDAALGDDPDLRAVALVLAEVRRHPPLVHCLTATVSMGIVAAGLLAAGARPMMTETEAEAPVVTGAADALLVNLGTLSTDAMSGIPATVAASIAAGHPWVLDPTAIGRAPVRTPLARELVGLRPDVVRGNASEILALRGGTGGRGADASDGAESAHGSAREIVALTGGAVAVSGPVDWIVGAGAVMADGDRTPGIEVRRGHPLLTRVTGTGCLLGALTAACLVAVERSGPDVSPVGPSDLTGHAARAAHAATVWLDVAGECAARRAPRPGAFRTALLDALDEIGEHALETTTEDR</sequence>
<keyword evidence="15" id="KW-1185">Reference proteome</keyword>
<evidence type="ECO:0000256" key="7">
    <source>
        <dbReference type="ARBA" id="ARBA00022777"/>
    </source>
</evidence>
<evidence type="ECO:0000256" key="1">
    <source>
        <dbReference type="ARBA" id="ARBA00001771"/>
    </source>
</evidence>
<keyword evidence="13" id="KW-0472">Membrane</keyword>
<comment type="cofactor">
    <cofactor evidence="2 11">
        <name>Mg(2+)</name>
        <dbReference type="ChEBI" id="CHEBI:18420"/>
    </cofactor>
</comment>
<keyword evidence="9 11" id="KW-0460">Magnesium</keyword>
<dbReference type="GO" id="GO:0004417">
    <property type="term" value="F:hydroxyethylthiazole kinase activity"/>
    <property type="evidence" value="ECO:0007669"/>
    <property type="project" value="UniProtKB-EC"/>
</dbReference>
<keyword evidence="10 11" id="KW-0784">Thiamine biosynthesis</keyword>
<comment type="catalytic activity">
    <reaction evidence="1 11">
        <text>5-(2-hydroxyethyl)-4-methylthiazole + ATP = 4-methyl-5-(2-phosphooxyethyl)-thiazole + ADP + H(+)</text>
        <dbReference type="Rhea" id="RHEA:24212"/>
        <dbReference type="ChEBI" id="CHEBI:15378"/>
        <dbReference type="ChEBI" id="CHEBI:17957"/>
        <dbReference type="ChEBI" id="CHEBI:30616"/>
        <dbReference type="ChEBI" id="CHEBI:58296"/>
        <dbReference type="ChEBI" id="CHEBI:456216"/>
        <dbReference type="EC" id="2.7.1.50"/>
    </reaction>
</comment>
<name>A0ABY4N9V6_9MICO</name>
<feature type="binding site" evidence="11">
    <location>
        <position position="67"/>
    </location>
    <ligand>
        <name>substrate</name>
    </ligand>
</feature>
<keyword evidence="13" id="KW-0812">Transmembrane</keyword>
<keyword evidence="4 11" id="KW-0808">Transferase</keyword>
<evidence type="ECO:0000256" key="5">
    <source>
        <dbReference type="ARBA" id="ARBA00022723"/>
    </source>
</evidence>
<keyword evidence="8 11" id="KW-0067">ATP-binding</keyword>
<comment type="pathway">
    <text evidence="3 11">Cofactor biosynthesis; thiamine diphosphate biosynthesis; 4-methyl-5-(2-phosphoethyl)-thiazole from 5-(2-hydroxyethyl)-4-methylthiazole: step 1/1.</text>
</comment>
<evidence type="ECO:0000256" key="4">
    <source>
        <dbReference type="ARBA" id="ARBA00022679"/>
    </source>
</evidence>
<dbReference type="EMBL" id="CP097218">
    <property type="protein sequence ID" value="UQN30170.1"/>
    <property type="molecule type" value="Genomic_DNA"/>
</dbReference>
<evidence type="ECO:0000313" key="14">
    <source>
        <dbReference type="EMBL" id="UQN30170.1"/>
    </source>
</evidence>
<feature type="binding site" evidence="11">
    <location>
        <position position="223"/>
    </location>
    <ligand>
        <name>substrate</name>
    </ligand>
</feature>
<evidence type="ECO:0000256" key="8">
    <source>
        <dbReference type="ARBA" id="ARBA00022840"/>
    </source>
</evidence>
<dbReference type="Proteomes" id="UP001055868">
    <property type="component" value="Chromosome"/>
</dbReference>
<dbReference type="PIRSF" id="PIRSF000513">
    <property type="entry name" value="Thz_kinase"/>
    <property type="match status" value="1"/>
</dbReference>
<evidence type="ECO:0000256" key="12">
    <source>
        <dbReference type="SAM" id="MobiDB-lite"/>
    </source>
</evidence>
<dbReference type="HAMAP" id="MF_00228">
    <property type="entry name" value="Thz_kinase"/>
    <property type="match status" value="1"/>
</dbReference>
<dbReference type="SUPFAM" id="SSF53613">
    <property type="entry name" value="Ribokinase-like"/>
    <property type="match status" value="1"/>
</dbReference>
<feature type="binding site" evidence="11">
    <location>
        <position position="142"/>
    </location>
    <ligand>
        <name>ATP</name>
        <dbReference type="ChEBI" id="CHEBI:30616"/>
    </ligand>
</feature>
<keyword evidence="6 11" id="KW-0547">Nucleotide-binding</keyword>
<dbReference type="EC" id="2.7.1.50" evidence="11"/>
<proteinExistence type="inferred from homology"/>
<evidence type="ECO:0000256" key="11">
    <source>
        <dbReference type="HAMAP-Rule" id="MF_00228"/>
    </source>
</evidence>
<dbReference type="InterPro" id="IPR000417">
    <property type="entry name" value="Hyethyz_kinase"/>
</dbReference>
<feature type="region of interest" description="Disordered" evidence="12">
    <location>
        <begin position="1"/>
        <end position="20"/>
    </location>
</feature>
<evidence type="ECO:0000256" key="9">
    <source>
        <dbReference type="ARBA" id="ARBA00022842"/>
    </source>
</evidence>
<gene>
    <name evidence="11" type="primary">thiM</name>
    <name evidence="14" type="ORF">M4486_02135</name>
</gene>
<organism evidence="14 15">
    <name type="scientific">Brachybacterium kimchii</name>
    <dbReference type="NCBI Taxonomy" id="2942909"/>
    <lineage>
        <taxon>Bacteria</taxon>
        <taxon>Bacillati</taxon>
        <taxon>Actinomycetota</taxon>
        <taxon>Actinomycetes</taxon>
        <taxon>Micrococcales</taxon>
        <taxon>Dermabacteraceae</taxon>
        <taxon>Brachybacterium</taxon>
    </lineage>
</organism>
<dbReference type="InterPro" id="IPR029056">
    <property type="entry name" value="Ribokinase-like"/>
</dbReference>
<evidence type="ECO:0000256" key="13">
    <source>
        <dbReference type="SAM" id="Phobius"/>
    </source>
</evidence>
<keyword evidence="13" id="KW-1133">Transmembrane helix</keyword>
<feature type="binding site" evidence="11">
    <location>
        <position position="187"/>
    </location>
    <ligand>
        <name>ATP</name>
        <dbReference type="ChEBI" id="CHEBI:30616"/>
    </ligand>
</feature>
<dbReference type="Gene3D" id="3.40.1190.20">
    <property type="match status" value="1"/>
</dbReference>
<feature type="transmembrane region" description="Helical" evidence="13">
    <location>
        <begin position="40"/>
        <end position="61"/>
    </location>
</feature>
<keyword evidence="5 11" id="KW-0479">Metal-binding</keyword>
<dbReference type="RefSeq" id="WP_249479336.1">
    <property type="nucleotide sequence ID" value="NZ_CP097218.1"/>
</dbReference>
<evidence type="ECO:0000313" key="15">
    <source>
        <dbReference type="Proteomes" id="UP001055868"/>
    </source>
</evidence>
<comment type="function">
    <text evidence="11">Catalyzes the phosphorylation of the hydroxyl group of 4-methyl-5-beta-hydroxyethylthiazole (THZ).</text>
</comment>
<evidence type="ECO:0000256" key="10">
    <source>
        <dbReference type="ARBA" id="ARBA00022977"/>
    </source>
</evidence>
<dbReference type="Pfam" id="PF02110">
    <property type="entry name" value="HK"/>
    <property type="match status" value="1"/>
</dbReference>
<accession>A0ABY4N9V6</accession>
<comment type="similarity">
    <text evidence="11">Belongs to the Thz kinase family.</text>
</comment>
<dbReference type="PRINTS" id="PR01099">
    <property type="entry name" value="HYETHTZKNASE"/>
</dbReference>
<evidence type="ECO:0000256" key="2">
    <source>
        <dbReference type="ARBA" id="ARBA00001946"/>
    </source>
</evidence>
<reference evidence="14" key="1">
    <citation type="submission" date="2022-05" db="EMBL/GenBank/DDBJ databases">
        <title>Genomic analysis of Brachybacterium sp. CBA3104.</title>
        <authorList>
            <person name="Roh S.W."/>
            <person name="Kim Y.B."/>
            <person name="Kim Y."/>
        </authorList>
    </citation>
    <scope>NUCLEOTIDE SEQUENCE</scope>
    <source>
        <strain evidence="14">CBA3104</strain>
    </source>
</reference>
<keyword evidence="7 11" id="KW-0418">Kinase</keyword>
<protein>
    <recommendedName>
        <fullName evidence="11">Hydroxyethylthiazole kinase</fullName>
        <ecNumber evidence="11">2.7.1.50</ecNumber>
    </recommendedName>
    <alternativeName>
        <fullName evidence="11">4-methyl-5-beta-hydroxyethylthiazole kinase</fullName>
        <shortName evidence="11">TH kinase</shortName>
        <shortName evidence="11">Thz kinase</shortName>
    </alternativeName>
</protein>
<evidence type="ECO:0000256" key="6">
    <source>
        <dbReference type="ARBA" id="ARBA00022741"/>
    </source>
</evidence>
<evidence type="ECO:0000256" key="3">
    <source>
        <dbReference type="ARBA" id="ARBA00004868"/>
    </source>
</evidence>
<feature type="compositionally biased region" description="Basic and acidic residues" evidence="12">
    <location>
        <begin position="1"/>
        <end position="11"/>
    </location>
</feature>